<feature type="domain" description="Aminoacyl-transfer RNA synthetases class-II family profile" evidence="14">
    <location>
        <begin position="116"/>
        <end position="321"/>
    </location>
</feature>
<dbReference type="PANTHER" id="PTHR11538:SF41">
    <property type="entry name" value="PHENYLALANINE--TRNA LIGASE, MITOCHONDRIAL"/>
    <property type="match status" value="1"/>
</dbReference>
<comment type="caution">
    <text evidence="15">The sequence shown here is derived from an EMBL/GenBank/DDBJ whole genome shotgun (WGS) entry which is preliminary data.</text>
</comment>
<dbReference type="GO" id="GO:0005524">
    <property type="term" value="F:ATP binding"/>
    <property type="evidence" value="ECO:0007669"/>
    <property type="project" value="UniProtKB-UniRule"/>
</dbReference>
<comment type="cofactor">
    <cofactor evidence="13">
        <name>Mg(2+)</name>
        <dbReference type="ChEBI" id="CHEBI:18420"/>
    </cofactor>
    <text evidence="13">Binds 2 magnesium ions per tetramer.</text>
</comment>
<dbReference type="FunFam" id="3.30.930.10:FF:000003">
    <property type="entry name" value="Phenylalanine--tRNA ligase alpha subunit"/>
    <property type="match status" value="1"/>
</dbReference>
<protein>
    <recommendedName>
        <fullName evidence="13">Phenylalanine--tRNA ligase alpha subunit</fullName>
        <ecNumber evidence="13">6.1.1.20</ecNumber>
    </recommendedName>
    <alternativeName>
        <fullName evidence="13">Phenylalanyl-tRNA synthetase alpha subunit</fullName>
        <shortName evidence="13">PheRS</shortName>
    </alternativeName>
</protein>
<dbReference type="InterPro" id="IPR004529">
    <property type="entry name" value="Phe-tRNA-synth_IIc_asu"/>
</dbReference>
<comment type="similarity">
    <text evidence="2 13">Belongs to the class-II aminoacyl-tRNA synthetase family. Phe-tRNA synthetase alpha subunit type 1 subfamily.</text>
</comment>
<evidence type="ECO:0000256" key="13">
    <source>
        <dbReference type="HAMAP-Rule" id="MF_00281"/>
    </source>
</evidence>
<dbReference type="PANTHER" id="PTHR11538">
    <property type="entry name" value="PHENYLALANYL-TRNA SYNTHETASE"/>
    <property type="match status" value="1"/>
</dbReference>
<dbReference type="GO" id="GO:0004826">
    <property type="term" value="F:phenylalanine-tRNA ligase activity"/>
    <property type="evidence" value="ECO:0007669"/>
    <property type="project" value="UniProtKB-UniRule"/>
</dbReference>
<reference evidence="15 16" key="1">
    <citation type="submission" date="2018-08" db="EMBL/GenBank/DDBJ databases">
        <title>Genomic Encyclopedia of Type Strains, Phase III (KMG-III): the genomes of soil and plant-associated and newly described type strains.</title>
        <authorList>
            <person name="Whitman W."/>
        </authorList>
    </citation>
    <scope>NUCLEOTIDE SEQUENCE [LARGE SCALE GENOMIC DNA]</scope>
    <source>
        <strain evidence="15 16">CECT 7375</strain>
    </source>
</reference>
<dbReference type="HAMAP" id="MF_00281">
    <property type="entry name" value="Phe_tRNA_synth_alpha1"/>
    <property type="match status" value="1"/>
</dbReference>
<evidence type="ECO:0000256" key="5">
    <source>
        <dbReference type="ARBA" id="ARBA00022598"/>
    </source>
</evidence>
<keyword evidence="7 13" id="KW-0547">Nucleotide-binding</keyword>
<dbReference type="Proteomes" id="UP000256542">
    <property type="component" value="Unassembled WGS sequence"/>
</dbReference>
<feature type="binding site" evidence="13">
    <location>
        <position position="252"/>
    </location>
    <ligand>
        <name>Mg(2+)</name>
        <dbReference type="ChEBI" id="CHEBI:18420"/>
        <note>shared with beta subunit</note>
    </ligand>
</feature>
<keyword evidence="9 13" id="KW-0460">Magnesium</keyword>
<dbReference type="InterPro" id="IPR006195">
    <property type="entry name" value="aa-tRNA-synth_II"/>
</dbReference>
<comment type="catalytic activity">
    <reaction evidence="12 13">
        <text>tRNA(Phe) + L-phenylalanine + ATP = L-phenylalanyl-tRNA(Phe) + AMP + diphosphate + H(+)</text>
        <dbReference type="Rhea" id="RHEA:19413"/>
        <dbReference type="Rhea" id="RHEA-COMP:9668"/>
        <dbReference type="Rhea" id="RHEA-COMP:9699"/>
        <dbReference type="ChEBI" id="CHEBI:15378"/>
        <dbReference type="ChEBI" id="CHEBI:30616"/>
        <dbReference type="ChEBI" id="CHEBI:33019"/>
        <dbReference type="ChEBI" id="CHEBI:58095"/>
        <dbReference type="ChEBI" id="CHEBI:78442"/>
        <dbReference type="ChEBI" id="CHEBI:78531"/>
        <dbReference type="ChEBI" id="CHEBI:456215"/>
        <dbReference type="EC" id="6.1.1.20"/>
    </reaction>
</comment>
<evidence type="ECO:0000256" key="10">
    <source>
        <dbReference type="ARBA" id="ARBA00022917"/>
    </source>
</evidence>
<dbReference type="InterPro" id="IPR022911">
    <property type="entry name" value="Phe_tRNA_ligase_alpha1_bac"/>
</dbReference>
<dbReference type="GO" id="GO:0006432">
    <property type="term" value="P:phenylalanyl-tRNA aminoacylation"/>
    <property type="evidence" value="ECO:0007669"/>
    <property type="project" value="UniProtKB-UniRule"/>
</dbReference>
<keyword evidence="4 13" id="KW-0963">Cytoplasm</keyword>
<proteinExistence type="inferred from homology"/>
<name>A0A3E0DGJ0_9GAMM</name>
<dbReference type="SUPFAM" id="SSF46589">
    <property type="entry name" value="tRNA-binding arm"/>
    <property type="match status" value="1"/>
</dbReference>
<dbReference type="PROSITE" id="PS50862">
    <property type="entry name" value="AA_TRNA_LIGASE_II"/>
    <property type="match status" value="1"/>
</dbReference>
<keyword evidence="11 13" id="KW-0030">Aminoacyl-tRNA synthetase</keyword>
<dbReference type="Pfam" id="PF01409">
    <property type="entry name" value="tRNA-synt_2d"/>
    <property type="match status" value="1"/>
</dbReference>
<evidence type="ECO:0000256" key="9">
    <source>
        <dbReference type="ARBA" id="ARBA00022842"/>
    </source>
</evidence>
<dbReference type="AlphaFoldDB" id="A0A3E0DGJ0"/>
<dbReference type="GO" id="GO:0005737">
    <property type="term" value="C:cytoplasm"/>
    <property type="evidence" value="ECO:0007669"/>
    <property type="project" value="UniProtKB-SubCell"/>
</dbReference>
<organism evidence="15 16">
    <name type="scientific">Marinomonas pollencensis</name>
    <dbReference type="NCBI Taxonomy" id="491954"/>
    <lineage>
        <taxon>Bacteria</taxon>
        <taxon>Pseudomonadati</taxon>
        <taxon>Pseudomonadota</taxon>
        <taxon>Gammaproteobacteria</taxon>
        <taxon>Oceanospirillales</taxon>
        <taxon>Oceanospirillaceae</taxon>
        <taxon>Marinomonas</taxon>
    </lineage>
</organism>
<dbReference type="Pfam" id="PF02912">
    <property type="entry name" value="Phe_tRNA-synt_N"/>
    <property type="match status" value="1"/>
</dbReference>
<comment type="subunit">
    <text evidence="3 13">Tetramer of two alpha and two beta subunits.</text>
</comment>
<evidence type="ECO:0000256" key="12">
    <source>
        <dbReference type="ARBA" id="ARBA00049255"/>
    </source>
</evidence>
<dbReference type="EMBL" id="QUNG01000012">
    <property type="protein sequence ID" value="REG81841.1"/>
    <property type="molecule type" value="Genomic_DNA"/>
</dbReference>
<dbReference type="OrthoDB" id="9800719at2"/>
<dbReference type="InterPro" id="IPR002319">
    <property type="entry name" value="Phenylalanyl-tRNA_Synthase"/>
</dbReference>
<evidence type="ECO:0000313" key="16">
    <source>
        <dbReference type="Proteomes" id="UP000256542"/>
    </source>
</evidence>
<gene>
    <name evidence="13" type="primary">pheS</name>
    <name evidence="15" type="ORF">DFP81_11293</name>
</gene>
<evidence type="ECO:0000256" key="7">
    <source>
        <dbReference type="ARBA" id="ARBA00022741"/>
    </source>
</evidence>
<dbReference type="SUPFAM" id="SSF55681">
    <property type="entry name" value="Class II aaRS and biotin synthetases"/>
    <property type="match status" value="1"/>
</dbReference>
<evidence type="ECO:0000256" key="3">
    <source>
        <dbReference type="ARBA" id="ARBA00011209"/>
    </source>
</evidence>
<dbReference type="InterPro" id="IPR004188">
    <property type="entry name" value="Phe-tRNA_ligase_II_N"/>
</dbReference>
<dbReference type="CDD" id="cd00496">
    <property type="entry name" value="PheRS_alpha_core"/>
    <property type="match status" value="1"/>
</dbReference>
<evidence type="ECO:0000256" key="4">
    <source>
        <dbReference type="ARBA" id="ARBA00022490"/>
    </source>
</evidence>
<keyword evidence="8 13" id="KW-0067">ATP-binding</keyword>
<evidence type="ECO:0000256" key="8">
    <source>
        <dbReference type="ARBA" id="ARBA00022840"/>
    </source>
</evidence>
<sequence>MENLKQILADALNAVAASETESALDDVRVHYLGKKGALTALLKQLGNVSAEDRPKFGQLVNEAKGQVQEKITERKGKLAKAALDAKLATETIDISLSGKGQEIGGLHPVTRTMERIENFFRGIGFDVAAGPEIEDDYHNFEALNIPAHHPARAMQDTFYFNPTTVLRTHTSPVQVRTMEKSQPPIRIICPGRVYRCDSDQTHTPMFHQVEGLLIDENISFADLKGILQQFLNVFFEDDLKVRFRPSYFPFTEPSIEVDIMRTNSKGEESWLEVLGCGMVHPKVLEMSGIDSEKYTGFAFGMGVERFAMLRYKVDDLRMFFENDLRFLKQFK</sequence>
<dbReference type="Gene3D" id="3.30.930.10">
    <property type="entry name" value="Bira Bifunctional Protein, Domain 2"/>
    <property type="match status" value="1"/>
</dbReference>
<dbReference type="GO" id="GO:0000287">
    <property type="term" value="F:magnesium ion binding"/>
    <property type="evidence" value="ECO:0007669"/>
    <property type="project" value="UniProtKB-UniRule"/>
</dbReference>
<accession>A0A3E0DGJ0</accession>
<dbReference type="InterPro" id="IPR045864">
    <property type="entry name" value="aa-tRNA-synth_II/BPL/LPL"/>
</dbReference>
<dbReference type="InterPro" id="IPR010978">
    <property type="entry name" value="tRNA-bd_arm"/>
</dbReference>
<evidence type="ECO:0000256" key="6">
    <source>
        <dbReference type="ARBA" id="ARBA00022723"/>
    </source>
</evidence>
<keyword evidence="10 13" id="KW-0648">Protein biosynthesis</keyword>
<evidence type="ECO:0000256" key="2">
    <source>
        <dbReference type="ARBA" id="ARBA00010207"/>
    </source>
</evidence>
<evidence type="ECO:0000256" key="11">
    <source>
        <dbReference type="ARBA" id="ARBA00023146"/>
    </source>
</evidence>
<evidence type="ECO:0000259" key="14">
    <source>
        <dbReference type="PROSITE" id="PS50862"/>
    </source>
</evidence>
<evidence type="ECO:0000256" key="1">
    <source>
        <dbReference type="ARBA" id="ARBA00004496"/>
    </source>
</evidence>
<keyword evidence="5 13" id="KW-0436">Ligase</keyword>
<dbReference type="NCBIfam" id="TIGR00468">
    <property type="entry name" value="pheS"/>
    <property type="match status" value="1"/>
</dbReference>
<dbReference type="GO" id="GO:0000049">
    <property type="term" value="F:tRNA binding"/>
    <property type="evidence" value="ECO:0007669"/>
    <property type="project" value="InterPro"/>
</dbReference>
<dbReference type="RefSeq" id="WP_115898708.1">
    <property type="nucleotide sequence ID" value="NZ_QUNG01000012.1"/>
</dbReference>
<evidence type="ECO:0000313" key="15">
    <source>
        <dbReference type="EMBL" id="REG81841.1"/>
    </source>
</evidence>
<dbReference type="EC" id="6.1.1.20" evidence="13"/>
<comment type="subcellular location">
    <subcellularLocation>
        <location evidence="1 13">Cytoplasm</location>
    </subcellularLocation>
</comment>
<keyword evidence="16" id="KW-1185">Reference proteome</keyword>
<keyword evidence="6 13" id="KW-0479">Metal-binding</keyword>